<dbReference type="AlphaFoldDB" id="A0A6N3X5B9"/>
<dbReference type="EMBL" id="JXUO01000149">
    <property type="protein sequence ID" value="KKZ14610.1"/>
    <property type="molecule type" value="Genomic_DNA"/>
</dbReference>
<proteinExistence type="predicted"/>
<evidence type="ECO:0000313" key="2">
    <source>
        <dbReference type="Proteomes" id="UP000035054"/>
    </source>
</evidence>
<feature type="non-terminal residue" evidence="1">
    <location>
        <position position="170"/>
    </location>
</feature>
<dbReference type="Proteomes" id="UP000035054">
    <property type="component" value="Unassembled WGS sequence"/>
</dbReference>
<sequence>MKMTTNLIVQLSIIGINELFSTSEVCKPSLETIYLTQHYSVNPEAMNTIPIPVCADSTPTLPLPTVAIKRRYKVLANHHIFFARQKALCPFALCLRLNQPERKLDLWQAELQSRDHPVKFNIAALGSVDLVQVFDCLAQNEQGLTKLLTRAELIQVLAEHPGRPYWSSWD</sequence>
<name>A0A6N3X5B9_9SYNE</name>
<protein>
    <submittedName>
        <fullName evidence="1">Uncharacterized protein</fullName>
    </submittedName>
</protein>
<comment type="caution">
    <text evidence="1">The sequence shown here is derived from an EMBL/GenBank/DDBJ whole genome shotgun (WGS) entry which is preliminary data.</text>
</comment>
<evidence type="ECO:0000313" key="1">
    <source>
        <dbReference type="EMBL" id="KKZ14610.1"/>
    </source>
</evidence>
<gene>
    <name evidence="1" type="ORF">TH68_04420</name>
</gene>
<organism evidence="1 2">
    <name type="scientific">Candidatus Synechococcus spongiarum 142</name>
    <dbReference type="NCBI Taxonomy" id="1608213"/>
    <lineage>
        <taxon>Bacteria</taxon>
        <taxon>Bacillati</taxon>
        <taxon>Cyanobacteriota</taxon>
        <taxon>Cyanophyceae</taxon>
        <taxon>Synechococcales</taxon>
        <taxon>Synechococcaceae</taxon>
        <taxon>Synechococcus</taxon>
    </lineage>
</organism>
<accession>A0A6N3X5B9</accession>
<reference evidence="1 2" key="1">
    <citation type="submission" date="2015-01" db="EMBL/GenBank/DDBJ databases">
        <title>Lifestyle Evolution in Cyanobacterial Symbionts of Sponges.</title>
        <authorList>
            <person name="Burgsdorf I."/>
            <person name="Slaby B.M."/>
            <person name="Handley K.M."/>
            <person name="Haber M."/>
            <person name="Blom J."/>
            <person name="Marshall C.W."/>
            <person name="Gilbert J.A."/>
            <person name="Hentschel U."/>
            <person name="Steindler L."/>
        </authorList>
    </citation>
    <scope>NUCLEOTIDE SEQUENCE [LARGE SCALE GENOMIC DNA]</scope>
    <source>
        <strain evidence="1">142</strain>
    </source>
</reference>